<evidence type="ECO:0000256" key="2">
    <source>
        <dbReference type="ARBA" id="ARBA00022737"/>
    </source>
</evidence>
<dbReference type="PROSITE" id="PS51450">
    <property type="entry name" value="LRR"/>
    <property type="match status" value="5"/>
</dbReference>
<dbReference type="SUPFAM" id="SSF52058">
    <property type="entry name" value="L domain-like"/>
    <property type="match status" value="1"/>
</dbReference>
<evidence type="ECO:0000259" key="3">
    <source>
        <dbReference type="Pfam" id="PF23598"/>
    </source>
</evidence>
<dbReference type="EMBL" id="ANIK01000056">
    <property type="protein sequence ID" value="EMJ94132.1"/>
    <property type="molecule type" value="Genomic_DNA"/>
</dbReference>
<dbReference type="SMART" id="SM00364">
    <property type="entry name" value="LRR_BAC"/>
    <property type="match status" value="8"/>
</dbReference>
<dbReference type="InterPro" id="IPR001611">
    <property type="entry name" value="Leu-rich_rpt"/>
</dbReference>
<dbReference type="PANTHER" id="PTHR48051">
    <property type="match status" value="1"/>
</dbReference>
<gene>
    <name evidence="4" type="ORF">LEP1GSC194_0160</name>
</gene>
<dbReference type="InterPro" id="IPR032675">
    <property type="entry name" value="LRR_dom_sf"/>
</dbReference>
<dbReference type="Proteomes" id="UP000011988">
    <property type="component" value="Unassembled WGS sequence"/>
</dbReference>
<dbReference type="SMART" id="SM00365">
    <property type="entry name" value="LRR_SD22"/>
    <property type="match status" value="8"/>
</dbReference>
<dbReference type="InterPro" id="IPR003591">
    <property type="entry name" value="Leu-rich_rpt_typical-subtyp"/>
</dbReference>
<dbReference type="Gene3D" id="3.80.10.10">
    <property type="entry name" value="Ribonuclease Inhibitor"/>
    <property type="match status" value="1"/>
</dbReference>
<dbReference type="Pfam" id="PF13855">
    <property type="entry name" value="LRR_8"/>
    <property type="match status" value="2"/>
</dbReference>
<dbReference type="PATRIC" id="fig|1218565.3.peg.2676"/>
<dbReference type="Pfam" id="PF23598">
    <property type="entry name" value="LRR_14"/>
    <property type="match status" value="1"/>
</dbReference>
<evidence type="ECO:0000313" key="5">
    <source>
        <dbReference type="Proteomes" id="UP000011988"/>
    </source>
</evidence>
<protein>
    <submittedName>
        <fullName evidence="4">Leucine rich repeat protein</fullName>
    </submittedName>
</protein>
<dbReference type="InterPro" id="IPR050216">
    <property type="entry name" value="LRR_domain-containing"/>
</dbReference>
<dbReference type="GO" id="GO:0005737">
    <property type="term" value="C:cytoplasm"/>
    <property type="evidence" value="ECO:0007669"/>
    <property type="project" value="TreeGrafter"/>
</dbReference>
<evidence type="ECO:0000256" key="1">
    <source>
        <dbReference type="ARBA" id="ARBA00022614"/>
    </source>
</evidence>
<organism evidence="4 5">
    <name type="scientific">Leptospira alstonii serovar Sichuan str. 79601</name>
    <dbReference type="NCBI Taxonomy" id="1218565"/>
    <lineage>
        <taxon>Bacteria</taxon>
        <taxon>Pseudomonadati</taxon>
        <taxon>Spirochaetota</taxon>
        <taxon>Spirochaetia</taxon>
        <taxon>Leptospirales</taxon>
        <taxon>Leptospiraceae</taxon>
        <taxon>Leptospira</taxon>
    </lineage>
</organism>
<dbReference type="AlphaFoldDB" id="M6CQB1"/>
<dbReference type="InterPro" id="IPR055414">
    <property type="entry name" value="LRR_R13L4/SHOC2-like"/>
</dbReference>
<dbReference type="NCBIfam" id="NF047464">
    <property type="entry name" value="FibnectbindLIC11051"/>
    <property type="match status" value="1"/>
</dbReference>
<reference evidence="4 5" key="1">
    <citation type="submission" date="2013-01" db="EMBL/GenBank/DDBJ databases">
        <authorList>
            <person name="Harkins D.M."/>
            <person name="Durkin A.S."/>
            <person name="Brinkac L.M."/>
            <person name="Haft D.H."/>
            <person name="Selengut J.D."/>
            <person name="Sanka R."/>
            <person name="DePew J."/>
            <person name="Purushe J."/>
            <person name="Galloway R.L."/>
            <person name="Vinetz J.M."/>
            <person name="Sutton G.G."/>
            <person name="Nierman W.C."/>
            <person name="Fouts D.E."/>
        </authorList>
    </citation>
    <scope>NUCLEOTIDE SEQUENCE [LARGE SCALE GENOMIC DNA]</scope>
    <source>
        <strain evidence="4 5">79601</strain>
    </source>
</reference>
<sequence>MNPNPLLSDTFREFLKIRIKDITSSKYSKILQKADWENAAGEVFDAVHRYWDELGKNEKSPIGVFDIRWDDANTDHCIEFDYDLESNNPENALTEGSIRNTPIIDFSNFIRNHLKQKPEKIREVLEDEDFSAIKDILCRLSQEVIRQTLKEEVFKRVPKQQPYFLMFSYYHDEDASVFFDPNAKEQKDLYTILKIGQSPLFKYYSKGGESISISGVEEIGLSDIGLFENLKSFTINDCKNIISLKSLAELKNIQTVFIKGAKLSEFPEFLLDISSLRSLHFTDNGFFAEKKTSPSNSSQLESLCLNGNSLTEIPEFVFQLSKLKKLLVMNNQLTEFPDRLADLKILKDLNLSDNRIAKISNLNREFTSLKELGLFENQLTSLNGVRNFPNLEQLLLWGNELETIPTEIAELKKLTRIALDRNRISNFPNIEVTLESLTELSLPGNQLSKLPESLIQFPNLKSLDLSNNQLEELSDLFGNFRKLEYLSLRDNLLSSLPDSVVQLESLKDIYLTNNKFLQFPEILKDLKKLEEIWLNDNQISELPKFLSEMKTLKELKIGNNPVSQNQEEMKTEMGQINPKVTLNFS</sequence>
<accession>M6CQB1</accession>
<dbReference type="PANTHER" id="PTHR48051:SF54">
    <property type="entry name" value="LEUCINE-RICH REPEAT-CONTAINING PROTEIN"/>
    <property type="match status" value="1"/>
</dbReference>
<feature type="domain" description="Disease resistance R13L4/SHOC-2-like LRR" evidence="3">
    <location>
        <begin position="456"/>
        <end position="569"/>
    </location>
</feature>
<keyword evidence="2" id="KW-0677">Repeat</keyword>
<keyword evidence="1" id="KW-0433">Leucine-rich repeat</keyword>
<evidence type="ECO:0000313" key="4">
    <source>
        <dbReference type="EMBL" id="EMJ94132.1"/>
    </source>
</evidence>
<proteinExistence type="predicted"/>
<name>M6CQB1_9LEPT</name>
<comment type="caution">
    <text evidence="4">The sequence shown here is derived from an EMBL/GenBank/DDBJ whole genome shotgun (WGS) entry which is preliminary data.</text>
</comment>
<dbReference type="SMART" id="SM00369">
    <property type="entry name" value="LRR_TYP"/>
    <property type="match status" value="8"/>
</dbReference>